<comment type="cofactor">
    <cofactor evidence="1 6">
        <name>Mg(2+)</name>
        <dbReference type="ChEBI" id="CHEBI:18420"/>
    </cofactor>
</comment>
<dbReference type="SUPFAM" id="SSF88713">
    <property type="entry name" value="Glycoside hydrolase/deacetylase"/>
    <property type="match status" value="1"/>
</dbReference>
<dbReference type="NCBIfam" id="NF002559">
    <property type="entry name" value="PRK02134.1"/>
    <property type="match status" value="1"/>
</dbReference>
<dbReference type="CDD" id="cd10803">
    <property type="entry name" value="YdjC_EF3048_like"/>
    <property type="match status" value="1"/>
</dbReference>
<dbReference type="Pfam" id="PF04794">
    <property type="entry name" value="YdjC"/>
    <property type="match status" value="1"/>
</dbReference>
<dbReference type="InterPro" id="IPR011330">
    <property type="entry name" value="Glyco_hydro/deAcase_b/a-brl"/>
</dbReference>
<dbReference type="EMBL" id="JARMAB010000040">
    <property type="protein sequence ID" value="MED1205821.1"/>
    <property type="molecule type" value="Genomic_DNA"/>
</dbReference>
<name>A0ABU6MPB3_9BACI</name>
<comment type="caution">
    <text evidence="7">The sequence shown here is derived from an EMBL/GenBank/DDBJ whole genome shotgun (WGS) entry which is preliminary data.</text>
</comment>
<gene>
    <name evidence="7" type="primary">chbG</name>
    <name evidence="7" type="ORF">P4T90_22565</name>
</gene>
<evidence type="ECO:0000256" key="5">
    <source>
        <dbReference type="ARBA" id="ARBA00023277"/>
    </source>
</evidence>
<reference evidence="7 8" key="1">
    <citation type="submission" date="2023-03" db="EMBL/GenBank/DDBJ databases">
        <title>Bacillus Genome Sequencing.</title>
        <authorList>
            <person name="Dunlap C."/>
        </authorList>
    </citation>
    <scope>NUCLEOTIDE SEQUENCE [LARGE SCALE GENOMIC DNA]</scope>
    <source>
        <strain evidence="7 8">B-23453</strain>
    </source>
</reference>
<dbReference type="HAMAP" id="MF_01246">
    <property type="entry name" value="COD"/>
    <property type="match status" value="1"/>
</dbReference>
<comment type="subunit">
    <text evidence="6">Homodimer.</text>
</comment>
<dbReference type="GO" id="GO:0036311">
    <property type="term" value="F:chitin disaccharide deacetylase activity"/>
    <property type="evidence" value="ECO:0007669"/>
    <property type="project" value="UniProtKB-EC"/>
</dbReference>
<keyword evidence="5 6" id="KW-0119">Carbohydrate metabolism</keyword>
<sequence length="243" mass="26794">MIKLIVNADDFGYTRGINHAIIDCHQNGIVNSATMMMNMPGVPHAVVLAKENPKLMVGIHLVLTCGKPLLDDVPSLVDQEGKFKKLSYLREHVSDVSLEELEREWSAQIEAFLATGLTPSHFDSHHHTHTIPEFLTVVQRLSRKYGLSCRLASDQAVDGVPAFSDVFLHDFYGSTATEDYFDDIASKAPDNSTVEVMCHPGYVDQALLTGSSYAIERVKETEILTTVKLPASVQLVKEGIAVE</sequence>
<dbReference type="InterPro" id="IPR022948">
    <property type="entry name" value="COD_ChbG_bac"/>
</dbReference>
<dbReference type="EC" id="3.5.1.-" evidence="6"/>
<proteinExistence type="inferred from homology"/>
<comment type="similarity">
    <text evidence="6">Belongs to the YdjC deacetylase family.</text>
</comment>
<evidence type="ECO:0000313" key="8">
    <source>
        <dbReference type="Proteomes" id="UP001341444"/>
    </source>
</evidence>
<accession>A0ABU6MPB3</accession>
<evidence type="ECO:0000256" key="6">
    <source>
        <dbReference type="HAMAP-Rule" id="MF_01246"/>
    </source>
</evidence>
<dbReference type="Gene3D" id="3.20.20.370">
    <property type="entry name" value="Glycoside hydrolase/deacetylase"/>
    <property type="match status" value="1"/>
</dbReference>
<dbReference type="PANTHER" id="PTHR31609:SF1">
    <property type="entry name" value="CARBOHYDRATE DEACETYLASE"/>
    <property type="match status" value="1"/>
</dbReference>
<keyword evidence="2 6" id="KW-0479">Metal-binding</keyword>
<dbReference type="RefSeq" id="WP_066264082.1">
    <property type="nucleotide sequence ID" value="NZ_JARMAB010000040.1"/>
</dbReference>
<evidence type="ECO:0000256" key="3">
    <source>
        <dbReference type="ARBA" id="ARBA00022801"/>
    </source>
</evidence>
<dbReference type="InterPro" id="IPR006879">
    <property type="entry name" value="YdjC-like"/>
</dbReference>
<feature type="binding site" evidence="6">
    <location>
        <position position="125"/>
    </location>
    <ligand>
        <name>Mg(2+)</name>
        <dbReference type="ChEBI" id="CHEBI:18420"/>
    </ligand>
</feature>
<feature type="binding site" evidence="6">
    <location>
        <position position="60"/>
    </location>
    <ligand>
        <name>Mg(2+)</name>
        <dbReference type="ChEBI" id="CHEBI:18420"/>
    </ligand>
</feature>
<evidence type="ECO:0000256" key="1">
    <source>
        <dbReference type="ARBA" id="ARBA00001946"/>
    </source>
</evidence>
<keyword evidence="3 6" id="KW-0378">Hydrolase</keyword>
<evidence type="ECO:0000313" key="7">
    <source>
        <dbReference type="EMBL" id="MED1205821.1"/>
    </source>
</evidence>
<dbReference type="Proteomes" id="UP001341444">
    <property type="component" value="Unassembled WGS sequence"/>
</dbReference>
<evidence type="ECO:0000256" key="4">
    <source>
        <dbReference type="ARBA" id="ARBA00022842"/>
    </source>
</evidence>
<organism evidence="7 8">
    <name type="scientific">Heyndrickxia acidicola</name>
    <dbReference type="NCBI Taxonomy" id="209389"/>
    <lineage>
        <taxon>Bacteria</taxon>
        <taxon>Bacillati</taxon>
        <taxon>Bacillota</taxon>
        <taxon>Bacilli</taxon>
        <taxon>Bacillales</taxon>
        <taxon>Bacillaceae</taxon>
        <taxon>Heyndrickxia</taxon>
    </lineage>
</organism>
<keyword evidence="4 6" id="KW-0460">Magnesium</keyword>
<comment type="function">
    <text evidence="6">Probably catalyzes the deacetylation of acetylated carbohydrates an important step in the degradation of oligosaccharides.</text>
</comment>
<keyword evidence="8" id="KW-1185">Reference proteome</keyword>
<evidence type="ECO:0000256" key="2">
    <source>
        <dbReference type="ARBA" id="ARBA00022723"/>
    </source>
</evidence>
<dbReference type="PANTHER" id="PTHR31609">
    <property type="entry name" value="YDJC DEACETYLASE FAMILY MEMBER"/>
    <property type="match status" value="1"/>
</dbReference>
<protein>
    <recommendedName>
        <fullName evidence="6">Carbohydrate deacetylase</fullName>
        <ecNumber evidence="6">3.5.1.-</ecNumber>
    </recommendedName>
</protein>